<protein>
    <submittedName>
        <fullName evidence="3">Serine protease</fullName>
    </submittedName>
</protein>
<dbReference type="GO" id="GO:0008233">
    <property type="term" value="F:peptidase activity"/>
    <property type="evidence" value="ECO:0007669"/>
    <property type="project" value="UniProtKB-KW"/>
</dbReference>
<name>A0A5M6D5W5_9BACT</name>
<evidence type="ECO:0000256" key="2">
    <source>
        <dbReference type="SAM" id="SignalP"/>
    </source>
</evidence>
<evidence type="ECO:0000313" key="4">
    <source>
        <dbReference type="Proteomes" id="UP000324479"/>
    </source>
</evidence>
<dbReference type="Gene3D" id="2.60.120.380">
    <property type="match status" value="2"/>
</dbReference>
<feature type="signal peptide" evidence="2">
    <location>
        <begin position="1"/>
        <end position="21"/>
    </location>
</feature>
<organism evidence="3 4">
    <name type="scientific">Roseiconus nitratireducens</name>
    <dbReference type="NCBI Taxonomy" id="2605748"/>
    <lineage>
        <taxon>Bacteria</taxon>
        <taxon>Pseudomonadati</taxon>
        <taxon>Planctomycetota</taxon>
        <taxon>Planctomycetia</taxon>
        <taxon>Pirellulales</taxon>
        <taxon>Pirellulaceae</taxon>
        <taxon>Roseiconus</taxon>
    </lineage>
</organism>
<comment type="caution">
    <text evidence="3">The sequence shown here is derived from an EMBL/GenBank/DDBJ whole genome shotgun (WGS) entry which is preliminary data.</text>
</comment>
<evidence type="ECO:0000256" key="1">
    <source>
        <dbReference type="SAM" id="MobiDB-lite"/>
    </source>
</evidence>
<keyword evidence="4" id="KW-1185">Reference proteome</keyword>
<reference evidence="3 4" key="1">
    <citation type="submission" date="2019-08" db="EMBL/GenBank/DDBJ databases">
        <authorList>
            <person name="Dhanesh K."/>
            <person name="Kumar G."/>
            <person name="Sasikala C."/>
            <person name="Venkata Ramana C."/>
        </authorList>
    </citation>
    <scope>NUCLEOTIDE SEQUENCE [LARGE SCALE GENOMIC DNA]</scope>
    <source>
        <strain evidence="3 4">JC645</strain>
    </source>
</reference>
<dbReference type="AlphaFoldDB" id="A0A5M6D5W5"/>
<dbReference type="EMBL" id="VWOX01000009">
    <property type="protein sequence ID" value="KAA5541960.1"/>
    <property type="molecule type" value="Genomic_DNA"/>
</dbReference>
<dbReference type="GO" id="GO:0006508">
    <property type="term" value="P:proteolysis"/>
    <property type="evidence" value="ECO:0007669"/>
    <property type="project" value="UniProtKB-KW"/>
</dbReference>
<keyword evidence="3" id="KW-0645">Protease</keyword>
<feature type="chain" id="PRO_5024458065" evidence="2">
    <location>
        <begin position="22"/>
        <end position="692"/>
    </location>
</feature>
<evidence type="ECO:0000313" key="3">
    <source>
        <dbReference type="EMBL" id="KAA5541960.1"/>
    </source>
</evidence>
<dbReference type="Proteomes" id="UP000324479">
    <property type="component" value="Unassembled WGS sequence"/>
</dbReference>
<keyword evidence="2" id="KW-0732">Signal</keyword>
<proteinExistence type="predicted"/>
<feature type="region of interest" description="Disordered" evidence="1">
    <location>
        <begin position="251"/>
        <end position="276"/>
    </location>
</feature>
<sequence>MVWLVMPCLACLSINSVPARAQSVGLPAPRLLATFPMGGQAGSEVEITIRGESIDPASELVFSNDGIRAVAKRDEKGNAVPNTFLVSIAEDCPTGIHEARVLTSLGLSTPRVFTVGHLRETTQTESSTSPESPHPLAIDSVCNAVMPVRAINHYRFTASEGQRIFIECAARRIDSKLRPVVILSDTLGRDLLVERTGDPLDFTAPADGDYLIKVHELTFQGGADFFYRLALSELSDEAKPVPDAGTVAVSAASWPPESFTPGDSSPETEPNDQATEAQTITPPCQLAGTFFPAADVDVFEFTAKKGQTWWIEVGSQRLGLPTDPSVLVQRVVPPLPESKQQPTLVDVALLSDIPSPVKVSGNNYAYDGPPYNVGSSDVLGKLEIPEDGLYRLELSDLFGGTRQDPRNRYHLVIRQASPDFVLVAWAMHMELRNGDRNALSKPIALRPGATMPLEVVAIRRDGFDGAIELSMDLLPPGVTADGLTIPAGQSRGVMLVTADAEAPPGWSRARLVGRSEIDGKPVTRTCRLASMAWPVKDAWAEIPHPRLLADVPVSVGSAEIAPLTVQPRSPETIQVQEGQSLTLPVDLIRRSEFSGTKIRLEVMGHGFEKHPKIDLDLNQDSADVVLDLAKLKVAPGQYKIALCGSVVAKYSPQAIALSDLVDAPTKPVPTKDIVDIVVSRPFTIEVQPAKKP</sequence>
<gene>
    <name evidence="3" type="ORF">FYK55_16730</name>
</gene>
<keyword evidence="3" id="KW-0378">Hydrolase</keyword>
<feature type="compositionally biased region" description="Polar residues" evidence="1">
    <location>
        <begin position="261"/>
        <end position="276"/>
    </location>
</feature>
<accession>A0A5M6D5W5</accession>